<keyword evidence="1" id="KW-0808">Transferase</keyword>
<dbReference type="GO" id="GO:0005829">
    <property type="term" value="C:cytosol"/>
    <property type="evidence" value="ECO:0007669"/>
    <property type="project" value="TreeGrafter"/>
</dbReference>
<keyword evidence="2" id="KW-1185">Reference proteome</keyword>
<dbReference type="Pfam" id="PF02348">
    <property type="entry name" value="CTP_transf_3"/>
    <property type="match status" value="1"/>
</dbReference>
<gene>
    <name evidence="1" type="ORF">EK386_06680</name>
</gene>
<dbReference type="CDD" id="cd02518">
    <property type="entry name" value="GT2_SpsF"/>
    <property type="match status" value="1"/>
</dbReference>
<dbReference type="GO" id="GO:0016779">
    <property type="term" value="F:nucleotidyltransferase activity"/>
    <property type="evidence" value="ECO:0007669"/>
    <property type="project" value="UniProtKB-KW"/>
</dbReference>
<dbReference type="InterPro" id="IPR029044">
    <property type="entry name" value="Nucleotide-diphossugar_trans"/>
</dbReference>
<dbReference type="SUPFAM" id="SSF53448">
    <property type="entry name" value="Nucleotide-diphospho-sugar transferases"/>
    <property type="match status" value="1"/>
</dbReference>
<keyword evidence="1" id="KW-0548">Nucleotidyltransferase</keyword>
<dbReference type="Proteomes" id="UP000287910">
    <property type="component" value="Unassembled WGS sequence"/>
</dbReference>
<organism evidence="1 2">
    <name type="scientific">Lysinibacillus antri</name>
    <dbReference type="NCBI Taxonomy" id="2498145"/>
    <lineage>
        <taxon>Bacteria</taxon>
        <taxon>Bacillati</taxon>
        <taxon>Bacillota</taxon>
        <taxon>Bacilli</taxon>
        <taxon>Bacillales</taxon>
        <taxon>Bacillaceae</taxon>
        <taxon>Lysinibacillus</taxon>
    </lineage>
</organism>
<dbReference type="AlphaFoldDB" id="A0A3S0RWJ5"/>
<dbReference type="PANTHER" id="PTHR42866:SF1">
    <property type="entry name" value="SPORE COAT POLYSACCHARIDE BIOSYNTHESIS PROTEIN SPSF"/>
    <property type="match status" value="1"/>
</dbReference>
<comment type="caution">
    <text evidence="1">The sequence shown here is derived from an EMBL/GenBank/DDBJ whole genome shotgun (WGS) entry which is preliminary data.</text>
</comment>
<dbReference type="PANTHER" id="PTHR42866">
    <property type="entry name" value="3-DEOXY-MANNO-OCTULOSONATE CYTIDYLYLTRANSFERASE"/>
    <property type="match status" value="1"/>
</dbReference>
<dbReference type="EMBL" id="RYYR01000007">
    <property type="protein sequence ID" value="RUL54192.1"/>
    <property type="molecule type" value="Genomic_DNA"/>
</dbReference>
<evidence type="ECO:0000313" key="2">
    <source>
        <dbReference type="Proteomes" id="UP000287910"/>
    </source>
</evidence>
<sequence length="242" mass="28225">MRIVAIIQARMGSTRLPGKILKEVNGRPLLSYQLERLQSSQLIDEIVIATTIEKQDDIIEAYCNRNGISNYRGPEFDVLARYYEAAVKFHADIIVRITSDCPLIDPLIVDKTIQYFIDHQGDDYVSNTIDRTYPRGLDTEVFSSIALEQAYNEAFLERDREHVTAFFYTNKEKFKIGSVQNDIDYSKNRWTVDTEEDFELIKLLIEHLYKKNPTFTMLDAINVMEQNPDWYNINAHVEQKKI</sequence>
<protein>
    <submittedName>
        <fullName evidence="1">Acylneuraminate cytidylyltransferase</fullName>
    </submittedName>
</protein>
<name>A0A3S0RWJ5_9BACI</name>
<proteinExistence type="predicted"/>
<reference evidence="1 2" key="1">
    <citation type="submission" date="2018-12" db="EMBL/GenBank/DDBJ databases">
        <title>Lysinibacillus antri sp. nov., isolated from a cave soil.</title>
        <authorList>
            <person name="Narsing Rao M.P."/>
            <person name="Zhang H."/>
            <person name="Dong Z.-Y."/>
            <person name="Niu X.-K."/>
            <person name="Zhang K."/>
            <person name="Fang B.-Z."/>
            <person name="Kang Y.-Q."/>
            <person name="Xiao M."/>
            <person name="Li W.-J."/>
        </authorList>
    </citation>
    <scope>NUCLEOTIDE SEQUENCE [LARGE SCALE GENOMIC DNA]</scope>
    <source>
        <strain evidence="1 2">SYSU K30002</strain>
    </source>
</reference>
<dbReference type="Gene3D" id="3.90.550.10">
    <property type="entry name" value="Spore Coat Polysaccharide Biosynthesis Protein SpsA, Chain A"/>
    <property type="match status" value="1"/>
</dbReference>
<dbReference type="InterPro" id="IPR003329">
    <property type="entry name" value="Cytidylyl_trans"/>
</dbReference>
<accession>A0A3S0RWJ5</accession>
<dbReference type="RefSeq" id="WP_126658261.1">
    <property type="nucleotide sequence ID" value="NZ_RYYR01000007.1"/>
</dbReference>
<evidence type="ECO:0000313" key="1">
    <source>
        <dbReference type="EMBL" id="RUL54192.1"/>
    </source>
</evidence>